<feature type="compositionally biased region" description="Acidic residues" evidence="1">
    <location>
        <begin position="185"/>
        <end position="198"/>
    </location>
</feature>
<feature type="region of interest" description="Disordered" evidence="1">
    <location>
        <begin position="114"/>
        <end position="198"/>
    </location>
</feature>
<accession>A0A2G8S3V0</accession>
<organism evidence="2 3">
    <name type="scientific">Ganoderma sinense ZZ0214-1</name>
    <dbReference type="NCBI Taxonomy" id="1077348"/>
    <lineage>
        <taxon>Eukaryota</taxon>
        <taxon>Fungi</taxon>
        <taxon>Dikarya</taxon>
        <taxon>Basidiomycota</taxon>
        <taxon>Agaricomycotina</taxon>
        <taxon>Agaricomycetes</taxon>
        <taxon>Polyporales</taxon>
        <taxon>Polyporaceae</taxon>
        <taxon>Ganoderma</taxon>
    </lineage>
</organism>
<dbReference type="AlphaFoldDB" id="A0A2G8S3V0"/>
<proteinExistence type="predicted"/>
<evidence type="ECO:0000313" key="3">
    <source>
        <dbReference type="Proteomes" id="UP000230002"/>
    </source>
</evidence>
<name>A0A2G8S3V0_9APHY</name>
<protein>
    <submittedName>
        <fullName evidence="2">Uncharacterized protein</fullName>
    </submittedName>
</protein>
<dbReference type="EMBL" id="AYKW01000023">
    <property type="protein sequence ID" value="PIL28407.1"/>
    <property type="molecule type" value="Genomic_DNA"/>
</dbReference>
<comment type="caution">
    <text evidence="2">The sequence shown here is derived from an EMBL/GenBank/DDBJ whole genome shotgun (WGS) entry which is preliminary data.</text>
</comment>
<keyword evidence="3" id="KW-1185">Reference proteome</keyword>
<reference evidence="2 3" key="1">
    <citation type="journal article" date="2015" name="Sci. Rep.">
        <title>Chromosome-level genome map provides insights into diverse defense mechanisms in the medicinal fungus Ganoderma sinense.</title>
        <authorList>
            <person name="Zhu Y."/>
            <person name="Xu J."/>
            <person name="Sun C."/>
            <person name="Zhou S."/>
            <person name="Xu H."/>
            <person name="Nelson D.R."/>
            <person name="Qian J."/>
            <person name="Song J."/>
            <person name="Luo H."/>
            <person name="Xiang L."/>
            <person name="Li Y."/>
            <person name="Xu Z."/>
            <person name="Ji A."/>
            <person name="Wang L."/>
            <person name="Lu S."/>
            <person name="Hayward A."/>
            <person name="Sun W."/>
            <person name="Li X."/>
            <person name="Schwartz D.C."/>
            <person name="Wang Y."/>
            <person name="Chen S."/>
        </authorList>
    </citation>
    <scope>NUCLEOTIDE SEQUENCE [LARGE SCALE GENOMIC DNA]</scope>
    <source>
        <strain evidence="2 3">ZZ0214-1</strain>
    </source>
</reference>
<evidence type="ECO:0000256" key="1">
    <source>
        <dbReference type="SAM" id="MobiDB-lite"/>
    </source>
</evidence>
<dbReference type="Proteomes" id="UP000230002">
    <property type="component" value="Unassembled WGS sequence"/>
</dbReference>
<gene>
    <name evidence="2" type="ORF">GSI_08441</name>
</gene>
<feature type="compositionally biased region" description="Low complexity" evidence="1">
    <location>
        <begin position="168"/>
        <end position="184"/>
    </location>
</feature>
<evidence type="ECO:0000313" key="2">
    <source>
        <dbReference type="EMBL" id="PIL28407.1"/>
    </source>
</evidence>
<sequence length="198" mass="21586">MGVIRTQCDTPPDARVLQEGEQELCFKTRGPLCHTVIDLEDAPRGLKGQRVTGKSVAIFLNVSENWFGIAKKIYGELVVSRENPAIADYLAGIQLFGVGVNSVYSDILAITEGAQKQPSPAPPVTRPNKRKRMEEAQAGPSKFGPDHDGQGYTEIDDEGDEDEDEEAAAAAAADDNNNNNNNNSNDDDDERPLEEWEA</sequence>
<feature type="compositionally biased region" description="Acidic residues" evidence="1">
    <location>
        <begin position="154"/>
        <end position="167"/>
    </location>
</feature>